<organism evidence="2 3">
    <name type="scientific">Actinomadura vinacea</name>
    <dbReference type="NCBI Taxonomy" id="115336"/>
    <lineage>
        <taxon>Bacteria</taxon>
        <taxon>Bacillati</taxon>
        <taxon>Actinomycetota</taxon>
        <taxon>Actinomycetes</taxon>
        <taxon>Streptosporangiales</taxon>
        <taxon>Thermomonosporaceae</taxon>
        <taxon>Actinomadura</taxon>
    </lineage>
</organism>
<name>A0ABP5VL95_9ACTN</name>
<keyword evidence="3" id="KW-1185">Reference proteome</keyword>
<feature type="compositionally biased region" description="Basic and acidic residues" evidence="1">
    <location>
        <begin position="440"/>
        <end position="450"/>
    </location>
</feature>
<gene>
    <name evidence="2" type="ORF">GCM10010191_12850</name>
</gene>
<protein>
    <submittedName>
        <fullName evidence="2">Uncharacterized protein</fullName>
    </submittedName>
</protein>
<dbReference type="EMBL" id="BAAARW010000004">
    <property type="protein sequence ID" value="GAA2406268.1"/>
    <property type="molecule type" value="Genomic_DNA"/>
</dbReference>
<evidence type="ECO:0000256" key="1">
    <source>
        <dbReference type="SAM" id="MobiDB-lite"/>
    </source>
</evidence>
<reference evidence="3" key="1">
    <citation type="journal article" date="2019" name="Int. J. Syst. Evol. Microbiol.">
        <title>The Global Catalogue of Microorganisms (GCM) 10K type strain sequencing project: providing services to taxonomists for standard genome sequencing and annotation.</title>
        <authorList>
            <consortium name="The Broad Institute Genomics Platform"/>
            <consortium name="The Broad Institute Genome Sequencing Center for Infectious Disease"/>
            <person name="Wu L."/>
            <person name="Ma J."/>
        </authorList>
    </citation>
    <scope>NUCLEOTIDE SEQUENCE [LARGE SCALE GENOMIC DNA]</scope>
    <source>
        <strain evidence="3">JCM 3325</strain>
    </source>
</reference>
<feature type="region of interest" description="Disordered" evidence="1">
    <location>
        <begin position="440"/>
        <end position="480"/>
    </location>
</feature>
<evidence type="ECO:0000313" key="2">
    <source>
        <dbReference type="EMBL" id="GAA2406268.1"/>
    </source>
</evidence>
<proteinExistence type="predicted"/>
<comment type="caution">
    <text evidence="2">The sequence shown here is derived from an EMBL/GenBank/DDBJ whole genome shotgun (WGS) entry which is preliminary data.</text>
</comment>
<evidence type="ECO:0000313" key="3">
    <source>
        <dbReference type="Proteomes" id="UP001501231"/>
    </source>
</evidence>
<accession>A0ABP5VL95</accession>
<dbReference type="Proteomes" id="UP001501231">
    <property type="component" value="Unassembled WGS sequence"/>
</dbReference>
<dbReference type="RefSeq" id="WP_344587581.1">
    <property type="nucleotide sequence ID" value="NZ_BAAARW010000004.1"/>
</dbReference>
<sequence>MAYIVTLPAPELASIRDKLQLEQRLTKALPKARLGIDGPPMVLVLGDLGADPQLGLGGRWLQLEWMGVVTKAGTVGAVDASITVDPLRECRIPVAFDGARGLLNALPGSVYEDFNRTMIPGGVGGCGQETWTALEAALRQERPDLVDLLDWLLAQAMPPRLDANDEAELLWLEQRDALRNIVRIADFPPSALAAWRRPASRDVPYLAGLIPQPVEHSLIDHDIRIAGEPLDMFSEWQGSTRTRCDVHILQDAQGRRLEIANVNATPVEGRLGTDMIYYHEPTHSFVLVQYKRLHPTTRAVRVTRQLKEQLDKLEQVAKLSKAPAAPSDWRMGNDACFLKLAHWPADTTAHPVDGLVPGLYLPLSYVRLLLSDDCTRGVREDHNARYLGYREVERHLVGAQFVELVKHGLAGTVGTSVEQLRDLVEGRLDAGQGIMVAAERSGESVKGRQERTRKRGSKAKKYSHVISGQQTLFEAPKHSS</sequence>
<feature type="compositionally biased region" description="Basic residues" evidence="1">
    <location>
        <begin position="451"/>
        <end position="463"/>
    </location>
</feature>